<dbReference type="VEuPathDB" id="FungiDB:I302_01756"/>
<evidence type="ECO:0000313" key="2">
    <source>
        <dbReference type="EMBL" id="OCF30237.1"/>
    </source>
</evidence>
<dbReference type="RefSeq" id="XP_019051307.1">
    <property type="nucleotide sequence ID" value="XM_019188429.1"/>
</dbReference>
<dbReference type="EMBL" id="KI894018">
    <property type="protein sequence ID" value="OCF30237.1"/>
    <property type="molecule type" value="Genomic_DNA"/>
</dbReference>
<feature type="compositionally biased region" description="Acidic residues" evidence="1">
    <location>
        <begin position="1"/>
        <end position="15"/>
    </location>
</feature>
<dbReference type="AlphaFoldDB" id="A0A1B9GGZ8"/>
<evidence type="ECO:0000313" key="3">
    <source>
        <dbReference type="EMBL" id="WVW81067.1"/>
    </source>
</evidence>
<reference evidence="3" key="4">
    <citation type="submission" date="2024-02" db="EMBL/GenBank/DDBJ databases">
        <title>Comparative genomics of Cryptococcus and Kwoniella reveals pathogenesis evolution and contrasting modes of karyotype evolution via chromosome fusion or intercentromeric recombination.</title>
        <authorList>
            <person name="Coelho M.A."/>
            <person name="David-Palma M."/>
            <person name="Shea T."/>
            <person name="Bowers K."/>
            <person name="McGinley-Smith S."/>
            <person name="Mohammad A.W."/>
            <person name="Gnirke A."/>
            <person name="Yurkov A.M."/>
            <person name="Nowrousian M."/>
            <person name="Sun S."/>
            <person name="Cuomo C.A."/>
            <person name="Heitman J."/>
        </authorList>
    </citation>
    <scope>NUCLEOTIDE SEQUENCE</scope>
    <source>
        <strain evidence="3">CBS 10118</strain>
    </source>
</reference>
<reference evidence="2" key="1">
    <citation type="submission" date="2013-07" db="EMBL/GenBank/DDBJ databases">
        <title>The Genome Sequence of Cryptococcus bestiolae CBS10118.</title>
        <authorList>
            <consortium name="The Broad Institute Genome Sequencing Platform"/>
            <person name="Cuomo C."/>
            <person name="Litvintseva A."/>
            <person name="Chen Y."/>
            <person name="Heitman J."/>
            <person name="Sun S."/>
            <person name="Springer D."/>
            <person name="Dromer F."/>
            <person name="Young S.K."/>
            <person name="Zeng Q."/>
            <person name="Gargeya S."/>
            <person name="Fitzgerald M."/>
            <person name="Abouelleil A."/>
            <person name="Alvarado L."/>
            <person name="Berlin A.M."/>
            <person name="Chapman S.B."/>
            <person name="Dewar J."/>
            <person name="Goldberg J."/>
            <person name="Griggs A."/>
            <person name="Gujja S."/>
            <person name="Hansen M."/>
            <person name="Howarth C."/>
            <person name="Imamovic A."/>
            <person name="Larimer J."/>
            <person name="McCowan C."/>
            <person name="Murphy C."/>
            <person name="Pearson M."/>
            <person name="Priest M."/>
            <person name="Roberts A."/>
            <person name="Saif S."/>
            <person name="Shea T."/>
            <person name="Sykes S."/>
            <person name="Wortman J."/>
            <person name="Nusbaum C."/>
            <person name="Birren B."/>
        </authorList>
    </citation>
    <scope>NUCLEOTIDE SEQUENCE [LARGE SCALE GENOMIC DNA]</scope>
    <source>
        <strain evidence="2">CBS 10118</strain>
    </source>
</reference>
<proteinExistence type="predicted"/>
<dbReference type="Proteomes" id="UP000092730">
    <property type="component" value="Chromosome 1"/>
</dbReference>
<keyword evidence="4" id="KW-1185">Reference proteome</keyword>
<reference evidence="3" key="2">
    <citation type="submission" date="2013-07" db="EMBL/GenBank/DDBJ databases">
        <authorList>
            <consortium name="The Broad Institute Genome Sequencing Platform"/>
            <person name="Cuomo C."/>
            <person name="Litvintseva A."/>
            <person name="Chen Y."/>
            <person name="Heitman J."/>
            <person name="Sun S."/>
            <person name="Springer D."/>
            <person name="Dromer F."/>
            <person name="Young S.K."/>
            <person name="Zeng Q."/>
            <person name="Gargeya S."/>
            <person name="Fitzgerald M."/>
            <person name="Abouelleil A."/>
            <person name="Alvarado L."/>
            <person name="Berlin A.M."/>
            <person name="Chapman S.B."/>
            <person name="Dewar J."/>
            <person name="Goldberg J."/>
            <person name="Griggs A."/>
            <person name="Gujja S."/>
            <person name="Hansen M."/>
            <person name="Howarth C."/>
            <person name="Imamovic A."/>
            <person name="Larimer J."/>
            <person name="McCowan C."/>
            <person name="Murphy C."/>
            <person name="Pearson M."/>
            <person name="Priest M."/>
            <person name="Roberts A."/>
            <person name="Saif S."/>
            <person name="Shea T."/>
            <person name="Sykes S."/>
            <person name="Wortman J."/>
            <person name="Nusbaum C."/>
            <person name="Birren B."/>
        </authorList>
    </citation>
    <scope>NUCLEOTIDE SEQUENCE</scope>
    <source>
        <strain evidence="3">CBS 10118</strain>
    </source>
</reference>
<accession>A0A1B9GGZ8</accession>
<dbReference type="EMBL" id="CP144541">
    <property type="protein sequence ID" value="WVW81067.1"/>
    <property type="molecule type" value="Genomic_DNA"/>
</dbReference>
<evidence type="ECO:0000313" key="4">
    <source>
        <dbReference type="Proteomes" id="UP000092730"/>
    </source>
</evidence>
<gene>
    <name evidence="2" type="ORF">I302_01756</name>
    <name evidence="3" type="ORF">I302_103058</name>
</gene>
<name>A0A1B9GGZ8_9TREE</name>
<dbReference type="KEGG" id="kbi:30206155"/>
<feature type="compositionally biased region" description="Low complexity" evidence="1">
    <location>
        <begin position="16"/>
        <end position="29"/>
    </location>
</feature>
<dbReference type="GeneID" id="30206155"/>
<feature type="region of interest" description="Disordered" evidence="1">
    <location>
        <begin position="1"/>
        <end position="29"/>
    </location>
</feature>
<reference evidence="2" key="3">
    <citation type="submission" date="2014-01" db="EMBL/GenBank/DDBJ databases">
        <title>Evolution of pathogenesis and genome organization in the Tremellales.</title>
        <authorList>
            <person name="Cuomo C."/>
            <person name="Litvintseva A."/>
            <person name="Heitman J."/>
            <person name="Chen Y."/>
            <person name="Sun S."/>
            <person name="Springer D."/>
            <person name="Dromer F."/>
            <person name="Young S."/>
            <person name="Zeng Q."/>
            <person name="Chapman S."/>
            <person name="Gujja S."/>
            <person name="Saif S."/>
            <person name="Birren B."/>
        </authorList>
    </citation>
    <scope>NUCLEOTIDE SEQUENCE</scope>
    <source>
        <strain evidence="2">CBS 10118</strain>
    </source>
</reference>
<sequence length="215" mass="24024">MSEMDNDEQTVETESESTNSELTESQLLSGQAELQSSIAKLENRKSELDLHINAILGTGYLEEKRKRKAEVSSQIEFFQAVLKHGGTHTDASDYLRSYYAQNLMERKDDLDSDLAPPLVISRAASLASRLYMKDLLSDAPEFLRNDPSRTHDQRIEDMAYEGACQVAENGTITTRIEELAQSPAVLEWIANWAEENANSNALLPHSVGSTAQHHE</sequence>
<evidence type="ECO:0000256" key="1">
    <source>
        <dbReference type="SAM" id="MobiDB-lite"/>
    </source>
</evidence>
<organism evidence="2">
    <name type="scientific">Kwoniella bestiolae CBS 10118</name>
    <dbReference type="NCBI Taxonomy" id="1296100"/>
    <lineage>
        <taxon>Eukaryota</taxon>
        <taxon>Fungi</taxon>
        <taxon>Dikarya</taxon>
        <taxon>Basidiomycota</taxon>
        <taxon>Agaricomycotina</taxon>
        <taxon>Tremellomycetes</taxon>
        <taxon>Tremellales</taxon>
        <taxon>Cryptococcaceae</taxon>
        <taxon>Kwoniella</taxon>
    </lineage>
</organism>
<protein>
    <submittedName>
        <fullName evidence="2">Uncharacterized protein</fullName>
    </submittedName>
</protein>